<name>A0A158EPK4_9BURK</name>
<accession>A0A158EPK4</accession>
<dbReference type="AlphaFoldDB" id="A0A158EPK4"/>
<proteinExistence type="predicted"/>
<evidence type="ECO:0000313" key="1">
    <source>
        <dbReference type="EMBL" id="SAL09413.1"/>
    </source>
</evidence>
<dbReference type="Proteomes" id="UP000054683">
    <property type="component" value="Unassembled WGS sequence"/>
</dbReference>
<evidence type="ECO:0000313" key="2">
    <source>
        <dbReference type="Proteomes" id="UP000054683"/>
    </source>
</evidence>
<sequence>MIHFTLTATDDSEVLALRSCAPGGDADSKPPFLIRVADLTATLLILLRAAQMGVRNV</sequence>
<dbReference type="EMBL" id="FCOK02000001">
    <property type="protein sequence ID" value="SAL09413.1"/>
    <property type="molecule type" value="Genomic_DNA"/>
</dbReference>
<reference evidence="1 2" key="1">
    <citation type="submission" date="2016-01" db="EMBL/GenBank/DDBJ databases">
        <authorList>
            <person name="Oliw E.H."/>
        </authorList>
    </citation>
    <scope>NUCLEOTIDE SEQUENCE [LARGE SCALE GENOMIC DNA]</scope>
    <source>
        <strain evidence="1">LMG 27134</strain>
    </source>
</reference>
<organism evidence="1 2">
    <name type="scientific">Caballeronia udeis</name>
    <dbReference type="NCBI Taxonomy" id="1232866"/>
    <lineage>
        <taxon>Bacteria</taxon>
        <taxon>Pseudomonadati</taxon>
        <taxon>Pseudomonadota</taxon>
        <taxon>Betaproteobacteria</taxon>
        <taxon>Burkholderiales</taxon>
        <taxon>Burkholderiaceae</taxon>
        <taxon>Caballeronia</taxon>
    </lineage>
</organism>
<gene>
    <name evidence="1" type="ORF">AWB69_00032</name>
</gene>
<dbReference type="RefSeq" id="WP_231936937.1">
    <property type="nucleotide sequence ID" value="NZ_FCOK02000001.1"/>
</dbReference>
<protein>
    <submittedName>
        <fullName evidence="1">Uncharacterized protein</fullName>
    </submittedName>
</protein>